<evidence type="ECO:0000313" key="10">
    <source>
        <dbReference type="EMBL" id="RSH91194.1"/>
    </source>
</evidence>
<protein>
    <submittedName>
        <fullName evidence="10">Vesicle coat component</fullName>
    </submittedName>
</protein>
<evidence type="ECO:0000256" key="2">
    <source>
        <dbReference type="ARBA" id="ARBA00007104"/>
    </source>
</evidence>
<dbReference type="STRING" id="1890683.A0A427YJC7"/>
<proteinExistence type="inferred from homology"/>
<evidence type="ECO:0000256" key="4">
    <source>
        <dbReference type="ARBA" id="ARBA00022729"/>
    </source>
</evidence>
<feature type="chain" id="PRO_5019443966" evidence="8">
    <location>
        <begin position="26"/>
        <end position="241"/>
    </location>
</feature>
<keyword evidence="3 7" id="KW-0812">Transmembrane</keyword>
<dbReference type="InterPro" id="IPR015720">
    <property type="entry name" value="Emp24-like"/>
</dbReference>
<feature type="domain" description="GOLD" evidence="9">
    <location>
        <begin position="25"/>
        <end position="235"/>
    </location>
</feature>
<feature type="transmembrane region" description="Helical" evidence="7">
    <location>
        <begin position="211"/>
        <end position="228"/>
    </location>
</feature>
<evidence type="ECO:0000256" key="1">
    <source>
        <dbReference type="ARBA" id="ARBA00004479"/>
    </source>
</evidence>
<dbReference type="AlphaFoldDB" id="A0A427YJC7"/>
<evidence type="ECO:0000256" key="3">
    <source>
        <dbReference type="ARBA" id="ARBA00022692"/>
    </source>
</evidence>
<keyword evidence="11" id="KW-1185">Reference proteome</keyword>
<name>A0A427YJC7_9TREE</name>
<dbReference type="SMART" id="SM01190">
    <property type="entry name" value="EMP24_GP25L"/>
    <property type="match status" value="1"/>
</dbReference>
<keyword evidence="5 7" id="KW-1133">Transmembrane helix</keyword>
<dbReference type="Proteomes" id="UP000279259">
    <property type="component" value="Unassembled WGS sequence"/>
</dbReference>
<sequence length="241" mass="26618">MLLRPPPLVSSLTFLLAFLIPLAGAVKFELIAEHHPKPNADTSDTPISSKPAKKYGATDPAVLSIWNFAGAKSLVIVTANSPTSDGQRVDIEILDGSERGNVYLSKKDIKGESRFAITTHENADVGVCMTNTLESGSGRQVRTVDLDIDIGAEAVDYNAIANQESLSLLEVEMRKLEAVVKEIVDELGYLQRREMRMRDTNESTNSRVKNFAMLIMIGVVGLGIWQLVHLRSFFKRKYLID</sequence>
<keyword evidence="4 8" id="KW-0732">Signal</keyword>
<evidence type="ECO:0000256" key="7">
    <source>
        <dbReference type="SAM" id="Phobius"/>
    </source>
</evidence>
<dbReference type="OrthoDB" id="759142at2759"/>
<dbReference type="Pfam" id="PF01105">
    <property type="entry name" value="EMP24_GP25L"/>
    <property type="match status" value="1"/>
</dbReference>
<reference evidence="10 11" key="1">
    <citation type="submission" date="2018-11" db="EMBL/GenBank/DDBJ databases">
        <title>Genome sequence of Saitozyma podzolica DSM 27192.</title>
        <authorList>
            <person name="Aliyu H."/>
            <person name="Gorte O."/>
            <person name="Ochsenreither K."/>
        </authorList>
    </citation>
    <scope>NUCLEOTIDE SEQUENCE [LARGE SCALE GENOMIC DNA]</scope>
    <source>
        <strain evidence="10 11">DSM 27192</strain>
    </source>
</reference>
<accession>A0A427YJC7</accession>
<comment type="caution">
    <text evidence="10">The sequence shown here is derived from an EMBL/GenBank/DDBJ whole genome shotgun (WGS) entry which is preliminary data.</text>
</comment>
<evidence type="ECO:0000259" key="9">
    <source>
        <dbReference type="SMART" id="SM01190"/>
    </source>
</evidence>
<dbReference type="EMBL" id="RSCD01000008">
    <property type="protein sequence ID" value="RSH91194.1"/>
    <property type="molecule type" value="Genomic_DNA"/>
</dbReference>
<dbReference type="GO" id="GO:0016020">
    <property type="term" value="C:membrane"/>
    <property type="evidence" value="ECO:0007669"/>
    <property type="project" value="UniProtKB-SubCell"/>
</dbReference>
<organism evidence="10 11">
    <name type="scientific">Saitozyma podzolica</name>
    <dbReference type="NCBI Taxonomy" id="1890683"/>
    <lineage>
        <taxon>Eukaryota</taxon>
        <taxon>Fungi</taxon>
        <taxon>Dikarya</taxon>
        <taxon>Basidiomycota</taxon>
        <taxon>Agaricomycotina</taxon>
        <taxon>Tremellomycetes</taxon>
        <taxon>Tremellales</taxon>
        <taxon>Trimorphomycetaceae</taxon>
        <taxon>Saitozyma</taxon>
    </lineage>
</organism>
<evidence type="ECO:0000256" key="8">
    <source>
        <dbReference type="SAM" id="SignalP"/>
    </source>
</evidence>
<gene>
    <name evidence="10" type="primary">ERV25</name>
    <name evidence="10" type="ORF">EHS25_009493</name>
</gene>
<evidence type="ECO:0000256" key="6">
    <source>
        <dbReference type="ARBA" id="ARBA00023136"/>
    </source>
</evidence>
<comment type="similarity">
    <text evidence="2">Belongs to the EMP24/GP25L family.</text>
</comment>
<evidence type="ECO:0000313" key="11">
    <source>
        <dbReference type="Proteomes" id="UP000279259"/>
    </source>
</evidence>
<keyword evidence="6 7" id="KW-0472">Membrane</keyword>
<dbReference type="PANTHER" id="PTHR22811">
    <property type="entry name" value="TRANSMEMBRANE EMP24 DOMAIN-CONTAINING PROTEIN"/>
    <property type="match status" value="1"/>
</dbReference>
<comment type="subcellular location">
    <subcellularLocation>
        <location evidence="1">Membrane</location>
        <topology evidence="1">Single-pass type I membrane protein</topology>
    </subcellularLocation>
</comment>
<feature type="signal peptide" evidence="8">
    <location>
        <begin position="1"/>
        <end position="25"/>
    </location>
</feature>
<evidence type="ECO:0000256" key="5">
    <source>
        <dbReference type="ARBA" id="ARBA00022989"/>
    </source>
</evidence>
<dbReference type="InterPro" id="IPR009038">
    <property type="entry name" value="GOLD_dom"/>
</dbReference>